<accession>A0A061EMA7</accession>
<dbReference type="EMBL" id="CM001882">
    <property type="protein sequence ID" value="EOY05986.1"/>
    <property type="molecule type" value="Genomic_DNA"/>
</dbReference>
<dbReference type="Gramene" id="EOY05986">
    <property type="protein sequence ID" value="EOY05986"/>
    <property type="gene ID" value="TCM_020843"/>
</dbReference>
<dbReference type="OMA" id="SSSCVNW"/>
<feature type="compositionally biased region" description="Polar residues" evidence="7">
    <location>
        <begin position="1"/>
        <end position="13"/>
    </location>
</feature>
<dbReference type="KEGG" id="tcc:18603181"/>
<gene>
    <name evidence="9" type="ORF">TCM_020843</name>
</gene>
<dbReference type="SUPFAM" id="SSF51197">
    <property type="entry name" value="Clavaminate synthase-like"/>
    <property type="match status" value="1"/>
</dbReference>
<evidence type="ECO:0000256" key="3">
    <source>
        <dbReference type="ARBA" id="ARBA00022723"/>
    </source>
</evidence>
<dbReference type="FunCoup" id="A0A061EMA7">
    <property type="interactions" value="18"/>
</dbReference>
<evidence type="ECO:0000256" key="7">
    <source>
        <dbReference type="SAM" id="MobiDB-lite"/>
    </source>
</evidence>
<dbReference type="InterPro" id="IPR044861">
    <property type="entry name" value="IPNS-like_FE2OG_OXY"/>
</dbReference>
<dbReference type="PANTHER" id="PTHR10209:SF842">
    <property type="entry name" value="1-AMINOCYCLOPROPANE-1-CARBOXYLATE OXIDASE HOMOLOG 1-LIKE"/>
    <property type="match status" value="1"/>
</dbReference>
<dbReference type="InterPro" id="IPR027443">
    <property type="entry name" value="IPNS-like_sf"/>
</dbReference>
<organism evidence="9 10">
    <name type="scientific">Theobroma cacao</name>
    <name type="common">Cacao</name>
    <name type="synonym">Cocoa</name>
    <dbReference type="NCBI Taxonomy" id="3641"/>
    <lineage>
        <taxon>Eukaryota</taxon>
        <taxon>Viridiplantae</taxon>
        <taxon>Streptophyta</taxon>
        <taxon>Embryophyta</taxon>
        <taxon>Tracheophyta</taxon>
        <taxon>Spermatophyta</taxon>
        <taxon>Magnoliopsida</taxon>
        <taxon>eudicotyledons</taxon>
        <taxon>Gunneridae</taxon>
        <taxon>Pentapetalae</taxon>
        <taxon>rosids</taxon>
        <taxon>malvids</taxon>
        <taxon>Malvales</taxon>
        <taxon>Malvaceae</taxon>
        <taxon>Byttnerioideae</taxon>
        <taxon>Theobroma</taxon>
    </lineage>
</organism>
<dbReference type="Pfam" id="PF14226">
    <property type="entry name" value="DIOX_N"/>
    <property type="match status" value="1"/>
</dbReference>
<dbReference type="Proteomes" id="UP000026915">
    <property type="component" value="Chromosome 4"/>
</dbReference>
<reference evidence="9 10" key="1">
    <citation type="journal article" date="2013" name="Genome Biol.">
        <title>The genome sequence of the most widely cultivated cacao type and its use to identify candidate genes regulating pod color.</title>
        <authorList>
            <person name="Motamayor J.C."/>
            <person name="Mockaitis K."/>
            <person name="Schmutz J."/>
            <person name="Haiminen N."/>
            <person name="Iii D.L."/>
            <person name="Cornejo O."/>
            <person name="Findley S.D."/>
            <person name="Zheng P."/>
            <person name="Utro F."/>
            <person name="Royaert S."/>
            <person name="Saski C."/>
            <person name="Jenkins J."/>
            <person name="Podicheti R."/>
            <person name="Zhao M."/>
            <person name="Scheffler B.E."/>
            <person name="Stack J.C."/>
            <person name="Feltus F.A."/>
            <person name="Mustiga G.M."/>
            <person name="Amores F."/>
            <person name="Phillips W."/>
            <person name="Marelli J.P."/>
            <person name="May G.D."/>
            <person name="Shapiro H."/>
            <person name="Ma J."/>
            <person name="Bustamante C.D."/>
            <person name="Schnell R.J."/>
            <person name="Main D."/>
            <person name="Gilbert D."/>
            <person name="Parida L."/>
            <person name="Kuhn D.N."/>
        </authorList>
    </citation>
    <scope>NUCLEOTIDE SEQUENCE [LARGE SCALE GENOMIC DNA]</scope>
    <source>
        <strain evidence="10">cv. Matina 1-6</strain>
    </source>
</reference>
<dbReference type="HOGENOM" id="CLU_010119_0_0_1"/>
<name>A0A061EMA7_THECC</name>
<dbReference type="SMR" id="A0A061EMA7"/>
<dbReference type="Gramene" id="Tc04v2_t020530.1">
    <property type="protein sequence ID" value="Tc04v2_p020530.1"/>
    <property type="gene ID" value="Tc04v2_g020530"/>
</dbReference>
<feature type="domain" description="Fe2OG dioxygenase" evidence="8">
    <location>
        <begin position="223"/>
        <end position="322"/>
    </location>
</feature>
<dbReference type="Gene3D" id="2.60.120.330">
    <property type="entry name" value="B-lactam Antibiotic, Isopenicillin N Synthase, Chain"/>
    <property type="match status" value="1"/>
</dbReference>
<dbReference type="PROSITE" id="PS51471">
    <property type="entry name" value="FE2OG_OXY"/>
    <property type="match status" value="1"/>
</dbReference>
<dbReference type="InParanoid" id="A0A061EMA7"/>
<evidence type="ECO:0000313" key="10">
    <source>
        <dbReference type="Proteomes" id="UP000026915"/>
    </source>
</evidence>
<dbReference type="OrthoDB" id="288590at2759"/>
<evidence type="ECO:0000256" key="1">
    <source>
        <dbReference type="ARBA" id="ARBA00001962"/>
    </source>
</evidence>
<evidence type="ECO:0000313" key="9">
    <source>
        <dbReference type="EMBL" id="EOY05986.1"/>
    </source>
</evidence>
<evidence type="ECO:0000256" key="6">
    <source>
        <dbReference type="RuleBase" id="RU003682"/>
    </source>
</evidence>
<evidence type="ECO:0000256" key="2">
    <source>
        <dbReference type="ARBA" id="ARBA00008056"/>
    </source>
</evidence>
<dbReference type="InterPro" id="IPR005123">
    <property type="entry name" value="Oxoglu/Fe-dep_dioxygenase_dom"/>
</dbReference>
<dbReference type="AlphaFoldDB" id="A0A061EMA7"/>
<dbReference type="GO" id="GO:0046872">
    <property type="term" value="F:metal ion binding"/>
    <property type="evidence" value="ECO:0007669"/>
    <property type="project" value="UniProtKB-KW"/>
</dbReference>
<keyword evidence="5 6" id="KW-0408">Iron</keyword>
<dbReference type="GO" id="GO:0051213">
    <property type="term" value="F:dioxygenase activity"/>
    <property type="evidence" value="ECO:0007669"/>
    <property type="project" value="UniProtKB-ARBA"/>
</dbReference>
<evidence type="ECO:0000256" key="4">
    <source>
        <dbReference type="ARBA" id="ARBA00023002"/>
    </source>
</evidence>
<dbReference type="STRING" id="3641.A0A061EMA7"/>
<dbReference type="eggNOG" id="KOG0143">
    <property type="taxonomic scope" value="Eukaryota"/>
</dbReference>
<keyword evidence="10" id="KW-1185">Reference proteome</keyword>
<feature type="region of interest" description="Disordered" evidence="7">
    <location>
        <begin position="1"/>
        <end position="21"/>
    </location>
</feature>
<comment type="similarity">
    <text evidence="2 6">Belongs to the iron/ascorbate-dependent oxidoreductase family.</text>
</comment>
<keyword evidence="3 6" id="KW-0479">Metal-binding</keyword>
<sequence>MMITKSKSTNEEQATLKPEYDRASELKAFDETKAGVKGLVDAGIKEVPRIFYQPRDQFEKDSVSGGTQVSIPVIDLEGVEKNPITRKEIVQKVQIASKTWGFFQVLNHGIPVSVMEEMMDGVRRFFEQDVEAKKQLFSRDYTKRVVYNSNFDLYSAPAAKWRDTVFCSMAPNPPKPEELPTVFRDITLEYSKQIMKLGYLLFELLSEALGLNPDYLRDIDCAKGLVMLCHYYPICPQPELTLGSSKHADNGFLTVLLQDHVGGLQVLHENHWIDVPPAPGALVINIGDLLQLISNDSCTSVAHRVLTNSVGPRVSVASFFTTALLPDARLYGPIKELLSEENPSKYRETTVKDYITYFNAKGLSGTSPLPHFRL</sequence>
<dbReference type="InterPro" id="IPR026992">
    <property type="entry name" value="DIOX_N"/>
</dbReference>
<keyword evidence="4 6" id="KW-0560">Oxidoreductase</keyword>
<evidence type="ECO:0000259" key="8">
    <source>
        <dbReference type="PROSITE" id="PS51471"/>
    </source>
</evidence>
<protein>
    <submittedName>
        <fullName evidence="9">2-oxoglutarate (2OG) and Fe(II)-dependent oxygenase superfamily protein, putative</fullName>
    </submittedName>
</protein>
<dbReference type="FunFam" id="2.60.120.330:FF:000005">
    <property type="entry name" value="1-aminocyclopropane-1-carboxylate oxidase homolog 1"/>
    <property type="match status" value="1"/>
</dbReference>
<comment type="cofactor">
    <cofactor evidence="1">
        <name>Fe cation</name>
        <dbReference type="ChEBI" id="CHEBI:24875"/>
    </cofactor>
</comment>
<dbReference type="Pfam" id="PF03171">
    <property type="entry name" value="2OG-FeII_Oxy"/>
    <property type="match status" value="1"/>
</dbReference>
<evidence type="ECO:0000256" key="5">
    <source>
        <dbReference type="ARBA" id="ARBA00023004"/>
    </source>
</evidence>
<proteinExistence type="inferred from homology"/>
<dbReference type="PANTHER" id="PTHR10209">
    <property type="entry name" value="OXIDOREDUCTASE, 2OG-FE II OXYGENASE FAMILY PROTEIN"/>
    <property type="match status" value="1"/>
</dbReference>